<gene>
    <name evidence="1" type="ORF">AEK19_MT1253</name>
</gene>
<accession>A0A1Y0B1Z1</accession>
<name>A0A1Y0B1Z1_9LAMI</name>
<reference evidence="1" key="1">
    <citation type="submission" date="2017-03" db="EMBL/GenBank/DDBJ databases">
        <title>The mitochondrial genome of the carnivorous plant Utricularia reniformis (Lentibulariaceae): structure, comparative analysis and evolutionary landmarks.</title>
        <authorList>
            <person name="Silva S.R."/>
            <person name="Alvarenga D.O."/>
            <person name="Michael T.P."/>
            <person name="Miranda V.F.O."/>
            <person name="Varani A.M."/>
        </authorList>
    </citation>
    <scope>NUCLEOTIDE SEQUENCE</scope>
</reference>
<organism evidence="1">
    <name type="scientific">Utricularia reniformis</name>
    <dbReference type="NCBI Taxonomy" id="192314"/>
    <lineage>
        <taxon>Eukaryota</taxon>
        <taxon>Viridiplantae</taxon>
        <taxon>Streptophyta</taxon>
        <taxon>Embryophyta</taxon>
        <taxon>Tracheophyta</taxon>
        <taxon>Spermatophyta</taxon>
        <taxon>Magnoliopsida</taxon>
        <taxon>eudicotyledons</taxon>
        <taxon>Gunneridae</taxon>
        <taxon>Pentapetalae</taxon>
        <taxon>asterids</taxon>
        <taxon>lamiids</taxon>
        <taxon>Lamiales</taxon>
        <taxon>Lentibulariaceae</taxon>
        <taxon>Utricularia</taxon>
    </lineage>
</organism>
<dbReference type="AlphaFoldDB" id="A0A1Y0B1Z1"/>
<keyword evidence="1" id="KW-0496">Mitochondrion</keyword>
<protein>
    <submittedName>
        <fullName evidence="1">Uncharacterized protein</fullName>
    </submittedName>
</protein>
<sequence>MSEGYFDRECDKPLMPQTEGVAIKKKTKKQKRKKVLWDFDHLEIARLGFVQSTRIWNITSHSRQESLRRGYFPRLD</sequence>
<geneLocation type="mitochondrion" evidence="1"/>
<dbReference type="EMBL" id="KY774314">
    <property type="protein sequence ID" value="ART31462.1"/>
    <property type="molecule type" value="Genomic_DNA"/>
</dbReference>
<evidence type="ECO:0000313" key="1">
    <source>
        <dbReference type="EMBL" id="ART31462.1"/>
    </source>
</evidence>
<proteinExistence type="predicted"/>